<dbReference type="Proteomes" id="UP000054107">
    <property type="component" value="Unassembled WGS sequence"/>
</dbReference>
<dbReference type="EMBL" id="LN734170">
    <property type="protein sequence ID" value="CEP19972.1"/>
    <property type="molecule type" value="Genomic_DNA"/>
</dbReference>
<name>A0A0B7NRB2_9FUNG</name>
<dbReference type="OrthoDB" id="2370938at2759"/>
<dbReference type="AlphaFoldDB" id="A0A0B7NRB2"/>
<evidence type="ECO:0000313" key="2">
    <source>
        <dbReference type="Proteomes" id="UP000054107"/>
    </source>
</evidence>
<sequence>MISLIQELDMEAISRSQAIVKLLQLDLLPHERKFANGLAELVKKLPRVPMEEDANESELITRFVDPFLCGLFDDPEGGVFIRWTNDITVEAQKKRNLVDTSSRSYRNRLERCEMNVLTRVAISCKNALDAQNLEGILSLQIIGRSITFYLLVLPSEGLHVMYKLGILQLPNNLCDLRKLLRDIPLGLLVLDVFHRLCIPSVNPFQPSRHRPTVSESNFDGIFSDRKQSCHLKNYN</sequence>
<reference evidence="1" key="1">
    <citation type="submission" date="2014-09" db="EMBL/GenBank/DDBJ databases">
        <authorList>
            <person name="Ellenberger Sabrina"/>
        </authorList>
    </citation>
    <scope>NUCLEOTIDE SEQUENCE [LARGE SCALE GENOMIC DNA]</scope>
    <source>
        <strain evidence="1">CBS 412.66</strain>
    </source>
</reference>
<proteinExistence type="predicted"/>
<keyword evidence="2" id="KW-1185">Reference proteome</keyword>
<protein>
    <submittedName>
        <fullName evidence="1">Uncharacterized protein</fullName>
    </submittedName>
</protein>
<evidence type="ECO:0000313" key="1">
    <source>
        <dbReference type="EMBL" id="CEP19972.1"/>
    </source>
</evidence>
<organism evidence="1 2">
    <name type="scientific">Parasitella parasitica</name>
    <dbReference type="NCBI Taxonomy" id="35722"/>
    <lineage>
        <taxon>Eukaryota</taxon>
        <taxon>Fungi</taxon>
        <taxon>Fungi incertae sedis</taxon>
        <taxon>Mucoromycota</taxon>
        <taxon>Mucoromycotina</taxon>
        <taxon>Mucoromycetes</taxon>
        <taxon>Mucorales</taxon>
        <taxon>Mucorineae</taxon>
        <taxon>Mucoraceae</taxon>
        <taxon>Parasitella</taxon>
    </lineage>
</organism>
<gene>
    <name evidence="1" type="primary">PARPA_14291.1 scaffold 49419</name>
</gene>
<accession>A0A0B7NRB2</accession>